<protein>
    <submittedName>
        <fullName evidence="1">Uncharacterized protein</fullName>
    </submittedName>
</protein>
<evidence type="ECO:0000313" key="1">
    <source>
        <dbReference type="EMBL" id="CDW30997.1"/>
    </source>
</evidence>
<dbReference type="EMBL" id="HACA01013636">
    <property type="protein sequence ID" value="CDW30997.1"/>
    <property type="molecule type" value="Transcribed_RNA"/>
</dbReference>
<name>A0A0K2TZ87_LEPSM</name>
<sequence>MLFQLCLRTVRTLILYVLNLLLKKLLHFLRDTVSICNILLLVNNFWA</sequence>
<proteinExistence type="predicted"/>
<dbReference type="AlphaFoldDB" id="A0A0K2TZ87"/>
<organism evidence="1">
    <name type="scientific">Lepeophtheirus salmonis</name>
    <name type="common">Salmon louse</name>
    <name type="synonym">Caligus salmonis</name>
    <dbReference type="NCBI Taxonomy" id="72036"/>
    <lineage>
        <taxon>Eukaryota</taxon>
        <taxon>Metazoa</taxon>
        <taxon>Ecdysozoa</taxon>
        <taxon>Arthropoda</taxon>
        <taxon>Crustacea</taxon>
        <taxon>Multicrustacea</taxon>
        <taxon>Hexanauplia</taxon>
        <taxon>Copepoda</taxon>
        <taxon>Siphonostomatoida</taxon>
        <taxon>Caligidae</taxon>
        <taxon>Lepeophtheirus</taxon>
    </lineage>
</organism>
<reference evidence="1" key="1">
    <citation type="submission" date="2014-05" db="EMBL/GenBank/DDBJ databases">
        <authorList>
            <person name="Chronopoulou M."/>
        </authorList>
    </citation>
    <scope>NUCLEOTIDE SEQUENCE</scope>
    <source>
        <tissue evidence="1">Whole organism</tissue>
    </source>
</reference>
<accession>A0A0K2TZ87</accession>